<accession>A0A6P8W7X4</accession>
<dbReference type="AlphaFoldDB" id="A0A6P8W7X4"/>
<dbReference type="GO" id="GO:0006352">
    <property type="term" value="P:DNA-templated transcription initiation"/>
    <property type="evidence" value="ECO:0007669"/>
    <property type="project" value="InterPro"/>
</dbReference>
<dbReference type="GO" id="GO:0003677">
    <property type="term" value="F:DNA binding"/>
    <property type="evidence" value="ECO:0007669"/>
    <property type="project" value="UniProtKB-KW"/>
</dbReference>
<dbReference type="OrthoDB" id="7881727at2759"/>
<reference evidence="5" key="1">
    <citation type="submission" date="2025-08" db="UniProtKB">
        <authorList>
            <consortium name="RefSeq"/>
        </authorList>
    </citation>
    <scope>IDENTIFICATION</scope>
    <source>
        <strain evidence="5">15112-1751.03</strain>
        <tissue evidence="5">Whole Adult</tissue>
    </source>
</reference>
<evidence type="ECO:0000256" key="2">
    <source>
        <dbReference type="ARBA" id="ARBA00023125"/>
    </source>
</evidence>
<sequence>MENLENRFVDLHLDCDAEEKKKETSADVIGLCDILKDILSEEREEKIGKFIEIEDEPESKTDTPWYDEEDLNLDQMYKVKDVKQIELDVKHMGLDIPRKEIIGDYVKIDKTATKDINIATNIELARCERLFASLEITEMQKNLKLNPVESANNQPELEFTCHKDDEPETPIIPDFEIDYDNIYEDMAKASEIEKQLQLLYRPFTCAVDVNCRFSLFELAILLDNTRYDPANHPALMMRLRNPSAEIKIYSGGKITSMALTAESARNALLKVIQMIEELDYKPDITNFSKNIVHASFCLPFKIDLELLSEMHSEQVSGNREVRPFVTYKIEATAMRFAVFPNGYVLLLHSRQHSETRAAIAAFLPILAQFKNGYLTPTEKYGSLCGDVTFKLLWEHKLEEDKEGILLYS</sequence>
<dbReference type="RefSeq" id="XP_034099751.1">
    <property type="nucleotide sequence ID" value="XM_034243860.2"/>
</dbReference>
<keyword evidence="4" id="KW-1185">Reference proteome</keyword>
<evidence type="ECO:0000256" key="3">
    <source>
        <dbReference type="ARBA" id="ARBA00023163"/>
    </source>
</evidence>
<comment type="similarity">
    <text evidence="1">Belongs to the TBP family.</text>
</comment>
<protein>
    <submittedName>
        <fullName evidence="5">TATA-box-binding protein isoform X1</fullName>
    </submittedName>
</protein>
<dbReference type="PANTHER" id="PTHR10126">
    <property type="entry name" value="TATA-BOX BINDING PROTEIN"/>
    <property type="match status" value="1"/>
</dbReference>
<evidence type="ECO:0000313" key="4">
    <source>
        <dbReference type="Proteomes" id="UP000515160"/>
    </source>
</evidence>
<dbReference type="Pfam" id="PF00352">
    <property type="entry name" value="TBP"/>
    <property type="match status" value="2"/>
</dbReference>
<dbReference type="CTD" id="33452"/>
<dbReference type="GeneID" id="117564907"/>
<dbReference type="Gene3D" id="3.30.310.10">
    <property type="entry name" value="TATA-Binding Protein"/>
    <property type="match status" value="2"/>
</dbReference>
<name>A0A6P8W7X4_DROAB</name>
<dbReference type="InterPro" id="IPR012295">
    <property type="entry name" value="TBP_dom_sf"/>
</dbReference>
<dbReference type="SUPFAM" id="SSF55945">
    <property type="entry name" value="TATA-box binding protein-like"/>
    <property type="match status" value="2"/>
</dbReference>
<keyword evidence="3" id="KW-0804">Transcription</keyword>
<keyword evidence="2" id="KW-0238">DNA-binding</keyword>
<organism evidence="4 5">
    <name type="scientific">Drosophila albomicans</name>
    <name type="common">Fruit fly</name>
    <dbReference type="NCBI Taxonomy" id="7291"/>
    <lineage>
        <taxon>Eukaryota</taxon>
        <taxon>Metazoa</taxon>
        <taxon>Ecdysozoa</taxon>
        <taxon>Arthropoda</taxon>
        <taxon>Hexapoda</taxon>
        <taxon>Insecta</taxon>
        <taxon>Pterygota</taxon>
        <taxon>Neoptera</taxon>
        <taxon>Endopterygota</taxon>
        <taxon>Diptera</taxon>
        <taxon>Brachycera</taxon>
        <taxon>Muscomorpha</taxon>
        <taxon>Ephydroidea</taxon>
        <taxon>Drosophilidae</taxon>
        <taxon>Drosophila</taxon>
    </lineage>
</organism>
<proteinExistence type="inferred from homology"/>
<gene>
    <name evidence="5" type="primary">LOC117564907</name>
</gene>
<dbReference type="Proteomes" id="UP000515160">
    <property type="component" value="Chromosome 2L"/>
</dbReference>
<dbReference type="InterPro" id="IPR000814">
    <property type="entry name" value="TBP"/>
</dbReference>
<evidence type="ECO:0000256" key="1">
    <source>
        <dbReference type="ARBA" id="ARBA00005560"/>
    </source>
</evidence>
<evidence type="ECO:0000313" key="5">
    <source>
        <dbReference type="RefSeq" id="XP_034099751.1"/>
    </source>
</evidence>